<comment type="caution">
    <text evidence="3">The sequence shown here is derived from an EMBL/GenBank/DDBJ whole genome shotgun (WGS) entry which is preliminary data.</text>
</comment>
<dbReference type="EC" id="3.1.1.-" evidence="3"/>
<dbReference type="GO" id="GO:0016787">
    <property type="term" value="F:hydrolase activity"/>
    <property type="evidence" value="ECO:0007669"/>
    <property type="project" value="UniProtKB-KW"/>
</dbReference>
<dbReference type="InterPro" id="IPR011048">
    <property type="entry name" value="Haem_d1_sf"/>
</dbReference>
<proteinExistence type="inferred from homology"/>
<gene>
    <name evidence="3" type="ORF">QGN17_11120</name>
</gene>
<dbReference type="Pfam" id="PF10282">
    <property type="entry name" value="Lactonase"/>
    <property type="match status" value="1"/>
</dbReference>
<dbReference type="Gene3D" id="2.130.10.10">
    <property type="entry name" value="YVTN repeat-like/Quinoprotein amine dehydrogenase"/>
    <property type="match status" value="1"/>
</dbReference>
<sequence>MTDNALVFIGTQDTGVHAARLDAATGRLSPAGLIAEIERPTWVLPDPRKPRLFAVSEVGNAGDRTGDVFSFAVDVRSGTLREAGRTPSAGGGPTHLAITPDGRNLFVANFGGGQVAVVPVVDYGSLRTASSVQQTFGNGPHRRQQGPHAHGVTLDPSGSWLLVPDMGSDRIFLYRYDGGARQITPHEMPYLQLPAGCGPRLVLFGRDGRYAYLLSELSAEIFVLEWDAPSGTLAPRGSVAMDPPHMEGRSAAAFAISADGRFLYASNRRTHAIHVFAIDAENGGLREVQVVDAGGIRPWAVEIAPGERWMLIANQGSDTVNVCSVDPVSGCLGAVSDMLEIPTPTSFAVIPSDLTSS</sequence>
<keyword evidence="2" id="KW-0119">Carbohydrate metabolism</keyword>
<dbReference type="PANTHER" id="PTHR30344:SF1">
    <property type="entry name" value="6-PHOSPHOGLUCONOLACTONASE"/>
    <property type="match status" value="1"/>
</dbReference>
<evidence type="ECO:0000256" key="1">
    <source>
        <dbReference type="ARBA" id="ARBA00005564"/>
    </source>
</evidence>
<dbReference type="InterPro" id="IPR019405">
    <property type="entry name" value="Lactonase_7-beta_prop"/>
</dbReference>
<keyword evidence="3" id="KW-0378">Hydrolase</keyword>
<dbReference type="InterPro" id="IPR050282">
    <property type="entry name" value="Cycloisomerase_2"/>
</dbReference>
<name>A0ABT6N2L4_9SPHN</name>
<dbReference type="SUPFAM" id="SSF51004">
    <property type="entry name" value="C-terminal (heme d1) domain of cytochrome cd1-nitrite reductase"/>
    <property type="match status" value="1"/>
</dbReference>
<dbReference type="InterPro" id="IPR015943">
    <property type="entry name" value="WD40/YVTN_repeat-like_dom_sf"/>
</dbReference>
<evidence type="ECO:0000313" key="3">
    <source>
        <dbReference type="EMBL" id="MDH7639281.1"/>
    </source>
</evidence>
<dbReference type="PANTHER" id="PTHR30344">
    <property type="entry name" value="6-PHOSPHOGLUCONOLACTONASE-RELATED"/>
    <property type="match status" value="1"/>
</dbReference>
<organism evidence="3 4">
    <name type="scientific">Sphingomonas oryzagri</name>
    <dbReference type="NCBI Taxonomy" id="3042314"/>
    <lineage>
        <taxon>Bacteria</taxon>
        <taxon>Pseudomonadati</taxon>
        <taxon>Pseudomonadota</taxon>
        <taxon>Alphaproteobacteria</taxon>
        <taxon>Sphingomonadales</taxon>
        <taxon>Sphingomonadaceae</taxon>
        <taxon>Sphingomonas</taxon>
    </lineage>
</organism>
<keyword evidence="4" id="KW-1185">Reference proteome</keyword>
<accession>A0ABT6N2L4</accession>
<evidence type="ECO:0000313" key="4">
    <source>
        <dbReference type="Proteomes" id="UP001160625"/>
    </source>
</evidence>
<protein>
    <submittedName>
        <fullName evidence="3">Lactonase family protein</fullName>
        <ecNumber evidence="3">3.1.1.-</ecNumber>
    </submittedName>
</protein>
<evidence type="ECO:0000256" key="2">
    <source>
        <dbReference type="ARBA" id="ARBA00022526"/>
    </source>
</evidence>
<dbReference type="EMBL" id="JARYGZ010000001">
    <property type="protein sequence ID" value="MDH7639281.1"/>
    <property type="molecule type" value="Genomic_DNA"/>
</dbReference>
<reference evidence="3" key="1">
    <citation type="submission" date="2023-04" db="EMBL/GenBank/DDBJ databases">
        <title>Sphingomonas sp. MAHUQ-71 isolated from rice field.</title>
        <authorList>
            <person name="Huq M.A."/>
        </authorList>
    </citation>
    <scope>NUCLEOTIDE SEQUENCE</scope>
    <source>
        <strain evidence="3">MAHUQ-71</strain>
    </source>
</reference>
<dbReference type="Proteomes" id="UP001160625">
    <property type="component" value="Unassembled WGS sequence"/>
</dbReference>
<dbReference type="RefSeq" id="WP_281044557.1">
    <property type="nucleotide sequence ID" value="NZ_JARYGZ010000001.1"/>
</dbReference>
<keyword evidence="2" id="KW-0313">Glucose metabolism</keyword>
<comment type="similarity">
    <text evidence="1">Belongs to the cycloisomerase 2 family.</text>
</comment>